<evidence type="ECO:0000256" key="6">
    <source>
        <dbReference type="SAM" id="Phobius"/>
    </source>
</evidence>
<evidence type="ECO:0000256" key="4">
    <source>
        <dbReference type="ARBA" id="ARBA00022989"/>
    </source>
</evidence>
<keyword evidence="5 6" id="KW-0472">Membrane</keyword>
<organism evidence="7 8">
    <name type="scientific">Melghiribacillus thermohalophilus</name>
    <dbReference type="NCBI Taxonomy" id="1324956"/>
    <lineage>
        <taxon>Bacteria</taxon>
        <taxon>Bacillati</taxon>
        <taxon>Bacillota</taxon>
        <taxon>Bacilli</taxon>
        <taxon>Bacillales</taxon>
        <taxon>Bacillaceae</taxon>
        <taxon>Melghiribacillus</taxon>
    </lineage>
</organism>
<dbReference type="Proteomes" id="UP000294650">
    <property type="component" value="Unassembled WGS sequence"/>
</dbReference>
<dbReference type="InterPro" id="IPR016991">
    <property type="entry name" value="UCP032178"/>
</dbReference>
<dbReference type="OrthoDB" id="9787430at2"/>
<dbReference type="Pfam" id="PF04286">
    <property type="entry name" value="DUF445"/>
    <property type="match status" value="1"/>
</dbReference>
<sequence length="378" mass="43774">MEKIGLMFFMMIIGAIIGGLTNSLAIKMLFRPHRVIYIGRFRLPFTPGLIPKRQKELARQLGRTVVNHLLTPEGVKRKIQNHPFRKQLESWTVREMNRILQSSVTLQDVFHRFQVGLDEEKLKNKSLIYLERKWQNIFRVIQEQKLGDVLPTEISNKVENMIPQISHHLLHQLDVYLKSYEGREAIGAVAEEFLASQGFLGNMVSSFLGKEGLSEKIQPAISGYLRSEKAQNLVCRLLKTEWDKLLNRKVKDTAEWIDITDASRRIMKGIVNEIPYKTWLHTPIRQVVKPYQGILENQVIPDMISMFVAYITNKMDQIMKNLHIHDIVQNEVEHFDMARLEQMVLDISRREFKMITYLGALIGGIIGFVQGMVVILIS</sequence>
<feature type="transmembrane region" description="Helical" evidence="6">
    <location>
        <begin position="6"/>
        <end position="30"/>
    </location>
</feature>
<evidence type="ECO:0000313" key="7">
    <source>
        <dbReference type="EMBL" id="TCT23646.1"/>
    </source>
</evidence>
<dbReference type="InterPro" id="IPR007383">
    <property type="entry name" value="DUF445"/>
</dbReference>
<keyword evidence="8" id="KW-1185">Reference proteome</keyword>
<keyword evidence="4 6" id="KW-1133">Transmembrane helix</keyword>
<keyword evidence="3 6" id="KW-0812">Transmembrane</keyword>
<evidence type="ECO:0000256" key="3">
    <source>
        <dbReference type="ARBA" id="ARBA00022692"/>
    </source>
</evidence>
<dbReference type="PIRSF" id="PIRSF032178">
    <property type="entry name" value="UCP032178"/>
    <property type="match status" value="1"/>
</dbReference>
<dbReference type="AlphaFoldDB" id="A0A4R3N6A0"/>
<dbReference type="EMBL" id="SMAN01000006">
    <property type="protein sequence ID" value="TCT23646.1"/>
    <property type="molecule type" value="Genomic_DNA"/>
</dbReference>
<feature type="transmembrane region" description="Helical" evidence="6">
    <location>
        <begin position="355"/>
        <end position="377"/>
    </location>
</feature>
<accession>A0A4R3N6A0</accession>
<evidence type="ECO:0000256" key="1">
    <source>
        <dbReference type="ARBA" id="ARBA00004236"/>
    </source>
</evidence>
<dbReference type="PANTHER" id="PTHR35791">
    <property type="entry name" value="UPF0754 MEMBRANE PROTEIN YHEB"/>
    <property type="match status" value="1"/>
</dbReference>
<name>A0A4R3N6A0_9BACI</name>
<dbReference type="RefSeq" id="WP_132371439.1">
    <property type="nucleotide sequence ID" value="NZ_SMAN01000006.1"/>
</dbReference>
<comment type="subcellular location">
    <subcellularLocation>
        <location evidence="1">Cell membrane</location>
    </subcellularLocation>
</comment>
<comment type="similarity">
    <text evidence="2">Belongs to the UPF0754 family.</text>
</comment>
<reference evidence="7 8" key="1">
    <citation type="submission" date="2019-03" db="EMBL/GenBank/DDBJ databases">
        <title>Genomic Encyclopedia of Type Strains, Phase IV (KMG-IV): sequencing the most valuable type-strain genomes for metagenomic binning, comparative biology and taxonomic classification.</title>
        <authorList>
            <person name="Goeker M."/>
        </authorList>
    </citation>
    <scope>NUCLEOTIDE SEQUENCE [LARGE SCALE GENOMIC DNA]</scope>
    <source>
        <strain evidence="7 8">DSM 25894</strain>
    </source>
</reference>
<evidence type="ECO:0000256" key="2">
    <source>
        <dbReference type="ARBA" id="ARBA00008053"/>
    </source>
</evidence>
<dbReference type="GO" id="GO:0005886">
    <property type="term" value="C:plasma membrane"/>
    <property type="evidence" value="ECO:0007669"/>
    <property type="project" value="UniProtKB-SubCell"/>
</dbReference>
<evidence type="ECO:0000313" key="8">
    <source>
        <dbReference type="Proteomes" id="UP000294650"/>
    </source>
</evidence>
<evidence type="ECO:0000256" key="5">
    <source>
        <dbReference type="ARBA" id="ARBA00023136"/>
    </source>
</evidence>
<dbReference type="PANTHER" id="PTHR35791:SF1">
    <property type="entry name" value="UPF0754 MEMBRANE PROTEIN YHEB"/>
    <property type="match status" value="1"/>
</dbReference>
<proteinExistence type="inferred from homology"/>
<gene>
    <name evidence="7" type="ORF">EDD68_10656</name>
</gene>
<comment type="caution">
    <text evidence="7">The sequence shown here is derived from an EMBL/GenBank/DDBJ whole genome shotgun (WGS) entry which is preliminary data.</text>
</comment>
<protein>
    <submittedName>
        <fullName evidence="7">Uncharacterized membrane protein YheB (UPF0754 family)</fullName>
    </submittedName>
</protein>